<proteinExistence type="predicted"/>
<reference evidence="1 2" key="1">
    <citation type="submission" date="2022-12" db="EMBL/GenBank/DDBJ databases">
        <title>Sphingomonas abieness sp. nov., an endophytic bacterium isolated from Abies koreana.</title>
        <authorList>
            <person name="Jiang L."/>
            <person name="Lee J."/>
        </authorList>
    </citation>
    <scope>NUCLEOTIDE SEQUENCE [LARGE SCALE GENOMIC DNA]</scope>
    <source>
        <strain evidence="2">PAMB 00755</strain>
    </source>
</reference>
<sequence length="97" mass="10808">MLDDLAQQEKMLVDPRDLCFAEWHDVGHYSDVPNHPVANIEAKDMACAMPFAQRAIGLLVGVRLTTCAEAIVREAQRRDIETRSGRWRVADGGFGTP</sequence>
<evidence type="ECO:0000313" key="1">
    <source>
        <dbReference type="EMBL" id="WBO21847.1"/>
    </source>
</evidence>
<gene>
    <name evidence="1" type="ORF">PBT88_17015</name>
</gene>
<keyword evidence="2" id="KW-1185">Reference proteome</keyword>
<dbReference type="RefSeq" id="WP_270076495.1">
    <property type="nucleotide sequence ID" value="NZ_CP115174.1"/>
</dbReference>
<dbReference type="Proteomes" id="UP001210865">
    <property type="component" value="Chromosome"/>
</dbReference>
<name>A0ABY7NMN4_9SPHN</name>
<dbReference type="EMBL" id="CP115174">
    <property type="protein sequence ID" value="WBO21847.1"/>
    <property type="molecule type" value="Genomic_DNA"/>
</dbReference>
<evidence type="ECO:0000313" key="2">
    <source>
        <dbReference type="Proteomes" id="UP001210865"/>
    </source>
</evidence>
<organism evidence="1 2">
    <name type="scientific">Sphingomonas abietis</name>
    <dbReference type="NCBI Taxonomy" id="3012344"/>
    <lineage>
        <taxon>Bacteria</taxon>
        <taxon>Pseudomonadati</taxon>
        <taxon>Pseudomonadota</taxon>
        <taxon>Alphaproteobacteria</taxon>
        <taxon>Sphingomonadales</taxon>
        <taxon>Sphingomonadaceae</taxon>
        <taxon>Sphingomonas</taxon>
    </lineage>
</organism>
<accession>A0ABY7NMN4</accession>
<protein>
    <submittedName>
        <fullName evidence="1">Uncharacterized protein</fullName>
    </submittedName>
</protein>